<evidence type="ECO:0000313" key="2">
    <source>
        <dbReference type="EMBL" id="MDT0431306.1"/>
    </source>
</evidence>
<protein>
    <submittedName>
        <fullName evidence="2">Phosphopantetheine-binding protein</fullName>
    </submittedName>
</protein>
<evidence type="ECO:0000259" key="1">
    <source>
        <dbReference type="PROSITE" id="PS50075"/>
    </source>
</evidence>
<dbReference type="PROSITE" id="PS50075">
    <property type="entry name" value="CARRIER"/>
    <property type="match status" value="1"/>
</dbReference>
<sequence length="90" mass="9333">MYETITQLLIEEFGIEAERVCPTATVEDLELDSLTLAELSVILTEQTGVRVEDVDLGPVSTLAELAERFTAALSAASADAAGAPAAGIPA</sequence>
<dbReference type="InterPro" id="IPR009081">
    <property type="entry name" value="PP-bd_ACP"/>
</dbReference>
<comment type="caution">
    <text evidence="2">The sequence shown here is derived from an EMBL/GenBank/DDBJ whole genome shotgun (WGS) entry which is preliminary data.</text>
</comment>
<gene>
    <name evidence="2" type="ORF">RM649_27150</name>
</gene>
<dbReference type="Pfam" id="PF00550">
    <property type="entry name" value="PP-binding"/>
    <property type="match status" value="1"/>
</dbReference>
<dbReference type="InterPro" id="IPR036736">
    <property type="entry name" value="ACP-like_sf"/>
</dbReference>
<reference evidence="3" key="1">
    <citation type="submission" date="2023-07" db="EMBL/GenBank/DDBJ databases">
        <title>30 novel species of actinomycetes from the DSMZ collection.</title>
        <authorList>
            <person name="Nouioui I."/>
        </authorList>
    </citation>
    <scope>NUCLEOTIDE SEQUENCE [LARGE SCALE GENOMIC DNA]</scope>
    <source>
        <strain evidence="3">DSM 41770</strain>
    </source>
</reference>
<keyword evidence="3" id="KW-1185">Reference proteome</keyword>
<dbReference type="Gene3D" id="1.10.1200.10">
    <property type="entry name" value="ACP-like"/>
    <property type="match status" value="1"/>
</dbReference>
<feature type="domain" description="Carrier" evidence="1">
    <location>
        <begin position="1"/>
        <end position="73"/>
    </location>
</feature>
<dbReference type="Proteomes" id="UP001183777">
    <property type="component" value="Unassembled WGS sequence"/>
</dbReference>
<accession>A0ABU2RR28</accession>
<name>A0ABU2RR28_9ACTN</name>
<organism evidence="2 3">
    <name type="scientific">Streptomyces salyersiae</name>
    <dbReference type="NCBI Taxonomy" id="3075530"/>
    <lineage>
        <taxon>Bacteria</taxon>
        <taxon>Bacillati</taxon>
        <taxon>Actinomycetota</taxon>
        <taxon>Actinomycetes</taxon>
        <taxon>Kitasatosporales</taxon>
        <taxon>Streptomycetaceae</taxon>
        <taxon>Streptomyces</taxon>
    </lineage>
</organism>
<dbReference type="RefSeq" id="WP_311660483.1">
    <property type="nucleotide sequence ID" value="NZ_JAVREX010000014.1"/>
</dbReference>
<dbReference type="EMBL" id="JAVREX010000014">
    <property type="protein sequence ID" value="MDT0431306.1"/>
    <property type="molecule type" value="Genomic_DNA"/>
</dbReference>
<proteinExistence type="predicted"/>
<evidence type="ECO:0000313" key="3">
    <source>
        <dbReference type="Proteomes" id="UP001183777"/>
    </source>
</evidence>
<dbReference type="SUPFAM" id="SSF47336">
    <property type="entry name" value="ACP-like"/>
    <property type="match status" value="1"/>
</dbReference>